<feature type="compositionally biased region" description="Polar residues" evidence="1">
    <location>
        <begin position="204"/>
        <end position="218"/>
    </location>
</feature>
<accession>A0ABQ5E1A3</accession>
<gene>
    <name evidence="3" type="ORF">Tco_0953920</name>
</gene>
<dbReference type="InterPro" id="IPR012337">
    <property type="entry name" value="RNaseH-like_sf"/>
</dbReference>
<organism evidence="3 4">
    <name type="scientific">Tanacetum coccineum</name>
    <dbReference type="NCBI Taxonomy" id="301880"/>
    <lineage>
        <taxon>Eukaryota</taxon>
        <taxon>Viridiplantae</taxon>
        <taxon>Streptophyta</taxon>
        <taxon>Embryophyta</taxon>
        <taxon>Tracheophyta</taxon>
        <taxon>Spermatophyta</taxon>
        <taxon>Magnoliopsida</taxon>
        <taxon>eudicotyledons</taxon>
        <taxon>Gunneridae</taxon>
        <taxon>Pentapetalae</taxon>
        <taxon>asterids</taxon>
        <taxon>campanulids</taxon>
        <taxon>Asterales</taxon>
        <taxon>Asteraceae</taxon>
        <taxon>Asteroideae</taxon>
        <taxon>Anthemideae</taxon>
        <taxon>Anthemidinae</taxon>
        <taxon>Tanacetum</taxon>
    </lineage>
</organism>
<dbReference type="PANTHER" id="PTHR42648">
    <property type="entry name" value="TRANSPOSASE, PUTATIVE-RELATED"/>
    <property type="match status" value="1"/>
</dbReference>
<dbReference type="InterPro" id="IPR057670">
    <property type="entry name" value="SH3_retrovirus"/>
</dbReference>
<dbReference type="Gene3D" id="3.30.420.10">
    <property type="entry name" value="Ribonuclease H-like superfamily/Ribonuclease H"/>
    <property type="match status" value="1"/>
</dbReference>
<dbReference type="PANTHER" id="PTHR42648:SF31">
    <property type="entry name" value="RNA-DIRECTED DNA POLYMERASE"/>
    <property type="match status" value="1"/>
</dbReference>
<name>A0ABQ5E1A3_9ASTR</name>
<dbReference type="SUPFAM" id="SSF53098">
    <property type="entry name" value="Ribonuclease H-like"/>
    <property type="match status" value="1"/>
</dbReference>
<reference evidence="3" key="1">
    <citation type="journal article" date="2022" name="Int. J. Mol. Sci.">
        <title>Draft Genome of Tanacetum Coccineum: Genomic Comparison of Closely Related Tanacetum-Family Plants.</title>
        <authorList>
            <person name="Yamashiro T."/>
            <person name="Shiraishi A."/>
            <person name="Nakayama K."/>
            <person name="Satake H."/>
        </authorList>
    </citation>
    <scope>NUCLEOTIDE SEQUENCE</scope>
</reference>
<sequence>MVIGKGSRCLYTCTSLDHSASSTSQNSVVNAINVFDFLNNLVVSNSVHHNIDDLHTLHARLGHLLVSKIIHVNECKKFNTSNLTCESCSLAKFHRLPFLKSTTTSHNPFDLIHVDLWGSYRTPALNGAHYFYTIVDDKSRFTWTYLVHRPHRDKFDPKGIKCILIGYPPGQKGYKLYNLSTHKVIHSRDVVFQENVFPFKEPASLSTPSPTNHVTESVPTHEEGAKPLPNANLPSNSTQGVPIKRNISDHFMAVLVYVDDVLVTSNSIHEITQINQALD</sequence>
<proteinExistence type="predicted"/>
<dbReference type="InterPro" id="IPR036397">
    <property type="entry name" value="RNaseH_sf"/>
</dbReference>
<dbReference type="InterPro" id="IPR039537">
    <property type="entry name" value="Retrotran_Ty1/copia-like"/>
</dbReference>
<dbReference type="Pfam" id="PF25597">
    <property type="entry name" value="SH3_retrovirus"/>
    <property type="match status" value="1"/>
</dbReference>
<dbReference type="EMBL" id="BQNB010015881">
    <property type="protein sequence ID" value="GJT45205.1"/>
    <property type="molecule type" value="Genomic_DNA"/>
</dbReference>
<reference evidence="3" key="2">
    <citation type="submission" date="2022-01" db="EMBL/GenBank/DDBJ databases">
        <authorList>
            <person name="Yamashiro T."/>
            <person name="Shiraishi A."/>
            <person name="Satake H."/>
            <person name="Nakayama K."/>
        </authorList>
    </citation>
    <scope>NUCLEOTIDE SEQUENCE</scope>
</reference>
<evidence type="ECO:0000313" key="4">
    <source>
        <dbReference type="Proteomes" id="UP001151760"/>
    </source>
</evidence>
<evidence type="ECO:0000259" key="2">
    <source>
        <dbReference type="Pfam" id="PF25597"/>
    </source>
</evidence>
<comment type="caution">
    <text evidence="3">The sequence shown here is derived from an EMBL/GenBank/DDBJ whole genome shotgun (WGS) entry which is preliminary data.</text>
</comment>
<dbReference type="Proteomes" id="UP001151760">
    <property type="component" value="Unassembled WGS sequence"/>
</dbReference>
<feature type="domain" description="Retroviral polymerase SH3-like" evidence="2">
    <location>
        <begin position="147"/>
        <end position="202"/>
    </location>
</feature>
<feature type="region of interest" description="Disordered" evidence="1">
    <location>
        <begin position="203"/>
        <end position="237"/>
    </location>
</feature>
<protein>
    <submittedName>
        <fullName evidence="3">Retrovirus-related pol polyprotein from transposon TNT 1-94</fullName>
    </submittedName>
</protein>
<evidence type="ECO:0000313" key="3">
    <source>
        <dbReference type="EMBL" id="GJT45205.1"/>
    </source>
</evidence>
<evidence type="ECO:0000256" key="1">
    <source>
        <dbReference type="SAM" id="MobiDB-lite"/>
    </source>
</evidence>
<keyword evidence="4" id="KW-1185">Reference proteome</keyword>